<feature type="coiled-coil region" evidence="5">
    <location>
        <begin position="219"/>
        <end position="246"/>
    </location>
</feature>
<evidence type="ECO:0000256" key="3">
    <source>
        <dbReference type="ARBA" id="ARBA00023212"/>
    </source>
</evidence>
<evidence type="ECO:0000313" key="8">
    <source>
        <dbReference type="Proteomes" id="UP000639338"/>
    </source>
</evidence>
<feature type="compositionally biased region" description="Basic and acidic residues" evidence="6">
    <location>
        <begin position="1646"/>
        <end position="1655"/>
    </location>
</feature>
<feature type="compositionally biased region" description="Polar residues" evidence="6">
    <location>
        <begin position="1602"/>
        <end position="1611"/>
    </location>
</feature>
<comment type="similarity">
    <text evidence="4">Belongs to the CEP135/TSGA10 family.</text>
</comment>
<dbReference type="PANTHER" id="PTHR20544:SF0">
    <property type="entry name" value="NUCLEOPROTEIN TPR_MLP1 DOMAIN-CONTAINING PROTEIN"/>
    <property type="match status" value="1"/>
</dbReference>
<dbReference type="GO" id="GO:0005814">
    <property type="term" value="C:centriole"/>
    <property type="evidence" value="ECO:0007669"/>
    <property type="project" value="UniProtKB-SubCell"/>
</dbReference>
<comment type="caution">
    <text evidence="7">The sequence shown here is derived from an EMBL/GenBank/DDBJ whole genome shotgun (WGS) entry which is preliminary data.</text>
</comment>
<keyword evidence="2" id="KW-0963">Cytoplasm</keyword>
<feature type="coiled-coil region" evidence="5">
    <location>
        <begin position="438"/>
        <end position="547"/>
    </location>
</feature>
<feature type="compositionally biased region" description="Basic and acidic residues" evidence="6">
    <location>
        <begin position="1580"/>
        <end position="1596"/>
    </location>
</feature>
<sequence>MYEEDSNFNNENYNISNRYKTVRKRLDSLGYKYPLSVDTLPLVEQLLIDFIQTTESLKHFKLIAQNKIDSSSQQDILIDPYKCDNTRLLKECNQLHSDIIESKQIHLKQTKEFKKKINKLESECNDLQLASSRNLKRIKDLEFESSNKSKRIQELLGKCCKPTISNVGISVKRKNCYPLRKPVFTGEALPGELLKGPSISTSTSLPSISQLNKDTINIVNMADRKIMSLNQEVTKLRGEVSIHEETNHTLQTQLALKEKEVTRLRKLLENGRTYVGTSKESSTYKKTINNNCSCSTDYNEIKILQQAKLNLEQQLRDALDKQHDAMSKAMKLADKNEELEKELRDIDHIALAVEADCNTTVKENNKRVSELQEKIENMSVKINDLKANLLEEKRASQELRAEFEACKMEKRNIQRILDSTVDDKKQLTDKINQFTLIEQTLNGEIDKLSRQNETQKDEIMQLESAVSSLKTQLNGKRQKRPFTPVNNKDIDENTKKLLNEKDELIVNLQKEKDHFRNELDKFKNQQIRELNYQLSEKERRITELQREQRDKYNIDSRTQSSRSRNSCDICVKCRSAGSCICRPTTPTENGGLSKIALTRLERDRDSARLDVERLTEERDVLRERLKIATSTHTSEQRRLKDNLHELELRLAETEREKNDILHSQGSRRSAISGLENDVQEAREELRRTKQELSTQRTQYFQLRTLQDQTDQALGDVQSQLNQSKSELQKAIDKNRCLEQKHLQFDNQIKELKQEINTLRSNMTRLDQEKDELLMELDIKTEKIATLEREISLYEKQGINVEQQIRDLQHKNQLCISTSADQERQLRSMQLEVENNQRQLAAASADRDNAAQENRRLQDDMAAVTCEIKTLQRELEASRIESHDLKRQLQTYVSEVRRAEDLLNRKENERTEMLNHFRSLSLEATVLENNNHSLESEASEARSALQCTKDRLHDIERQSADKDCLIRGYESQIHELTQTVASLELQVRQQCEQKSRTETDLNALRNLAVQLDQQKDNLIKELNEKEVLCARYETEISHLKTEQNMIQDQITRDNAAVCRLEKMLEQSRHECMETQTINQELQNEISRLKERVCELQNRLSSETAELRRYQNQAAEYSKQISELRKQVTNERFDRARKEEEHRRNYSSIGESGNCPDDCGSPPPPMPSLSTNPTVRFDSSNSNPTTSHRYNQTMGIDKLRSMPGQRHHSTLDPKNTNRFTSSSSSSPGDTHKDTQMMEQQLEYIPEMINLPDVHDISLKSISINSCNPLCVKATLQEDEKYKDIKLKIATCVDDKSQKSSGNLKVCNRNICQAFIENSSLLNTLNDNDDNEDNVKKKVNENLKDKKKLKNYNNEKKGVDDYKKCGCGYGKNEKLNKCPNDKTLNYSYKKNDDKYKLSRIYNKSTNDDDDTIGNEITTSIYSDDETIDPLNMTHPDFINMLVNIRDDAKTLDQNLSTMNQMMLNDLVGQNIESDNDERFDKVTYERIERVESITDTNNKPSTSKNNNSSLSKTDDNEIVHEKVKQKSLNCFKSKIKKPQLILRREKSYVNDGTNDKIIHEKSVIDIDDSKRGKLKITSTPKKKLQDDERAHKNIQDKQALKKKSSSQNHTSLDNEPNKKKPRFGGTLLSKNSAKKNDRKMAASVSSKSVDQHSFHDLPEDNEITGFSTTERTLGSYRCAETSGASTSKRQSLFNSKNCQSPCSKIKKNAS</sequence>
<dbReference type="Proteomes" id="UP000639338">
    <property type="component" value="Unassembled WGS sequence"/>
</dbReference>
<feature type="coiled-coil region" evidence="5">
    <location>
        <begin position="103"/>
        <end position="130"/>
    </location>
</feature>
<feature type="compositionally biased region" description="Polar residues" evidence="6">
    <location>
        <begin position="1175"/>
        <end position="1192"/>
    </location>
</feature>
<organism evidence="7 8">
    <name type="scientific">Aphidius gifuensis</name>
    <name type="common">Parasitoid wasp</name>
    <dbReference type="NCBI Taxonomy" id="684658"/>
    <lineage>
        <taxon>Eukaryota</taxon>
        <taxon>Metazoa</taxon>
        <taxon>Ecdysozoa</taxon>
        <taxon>Arthropoda</taxon>
        <taxon>Hexapoda</taxon>
        <taxon>Insecta</taxon>
        <taxon>Pterygota</taxon>
        <taxon>Neoptera</taxon>
        <taxon>Endopterygota</taxon>
        <taxon>Hymenoptera</taxon>
        <taxon>Apocrita</taxon>
        <taxon>Ichneumonoidea</taxon>
        <taxon>Braconidae</taxon>
        <taxon>Aphidiinae</taxon>
        <taxon>Aphidius</taxon>
    </lineage>
</organism>
<accession>A0A834Y4B2</accession>
<dbReference type="EMBL" id="JACMRX010000001">
    <property type="protein sequence ID" value="KAF7998336.1"/>
    <property type="molecule type" value="Genomic_DNA"/>
</dbReference>
<protein>
    <recommendedName>
        <fullName evidence="9">Centrosomal protein of 135 kDa</fullName>
    </recommendedName>
</protein>
<dbReference type="Gene3D" id="1.10.287.1490">
    <property type="match status" value="1"/>
</dbReference>
<keyword evidence="8" id="KW-1185">Reference proteome</keyword>
<feature type="coiled-coil region" evidence="5">
    <location>
        <begin position="301"/>
        <end position="402"/>
    </location>
</feature>
<feature type="region of interest" description="Disordered" evidence="6">
    <location>
        <begin position="1679"/>
        <end position="1707"/>
    </location>
</feature>
<feature type="compositionally biased region" description="Basic and acidic residues" evidence="6">
    <location>
        <begin position="679"/>
        <end position="690"/>
    </location>
</feature>
<feature type="compositionally biased region" description="Low complexity" evidence="6">
    <location>
        <begin position="1491"/>
        <end position="1508"/>
    </location>
</feature>
<evidence type="ECO:0008006" key="9">
    <source>
        <dbReference type="Google" id="ProtNLM"/>
    </source>
</evidence>
<feature type="region of interest" description="Disordered" evidence="6">
    <location>
        <begin position="657"/>
        <end position="690"/>
    </location>
</feature>
<evidence type="ECO:0000256" key="5">
    <source>
        <dbReference type="SAM" id="Coils"/>
    </source>
</evidence>
<proteinExistence type="inferred from homology"/>
<keyword evidence="5" id="KW-0175">Coiled coil</keyword>
<evidence type="ECO:0000256" key="1">
    <source>
        <dbReference type="ARBA" id="ARBA00004114"/>
    </source>
</evidence>
<feature type="compositionally biased region" description="Polar residues" evidence="6">
    <location>
        <begin position="1679"/>
        <end position="1699"/>
    </location>
</feature>
<feature type="region of interest" description="Disordered" evidence="6">
    <location>
        <begin position="1130"/>
        <end position="1231"/>
    </location>
</feature>
<evidence type="ECO:0000256" key="2">
    <source>
        <dbReference type="ARBA" id="ARBA00022490"/>
    </source>
</evidence>
<gene>
    <name evidence="7" type="ORF">HCN44_009734</name>
</gene>
<feature type="compositionally biased region" description="Basic and acidic residues" evidence="6">
    <location>
        <begin position="1130"/>
        <end position="1142"/>
    </location>
</feature>
<evidence type="ECO:0000256" key="4">
    <source>
        <dbReference type="ARBA" id="ARBA00038123"/>
    </source>
</evidence>
<feature type="region of interest" description="Disordered" evidence="6">
    <location>
        <begin position="1573"/>
        <end position="1665"/>
    </location>
</feature>
<name>A0A834Y4B2_APHGI</name>
<feature type="region of interest" description="Disordered" evidence="6">
    <location>
        <begin position="1488"/>
        <end position="1515"/>
    </location>
</feature>
<dbReference type="InterPro" id="IPR051877">
    <property type="entry name" value="Centriole_BasalBody_StrucProt"/>
</dbReference>
<dbReference type="PANTHER" id="PTHR20544">
    <property type="entry name" value="CENTROSOMAL PROTEIN CEP135"/>
    <property type="match status" value="1"/>
</dbReference>
<keyword evidence="3" id="KW-0206">Cytoskeleton</keyword>
<comment type="subcellular location">
    <subcellularLocation>
        <location evidence="1">Cytoplasm</location>
        <location evidence="1">Cytoskeleton</location>
        <location evidence="1">Microtubule organizing center</location>
        <location evidence="1">Centrosome</location>
        <location evidence="1">Centriole</location>
    </subcellularLocation>
</comment>
<evidence type="ECO:0000256" key="6">
    <source>
        <dbReference type="SAM" id="MobiDB-lite"/>
    </source>
</evidence>
<dbReference type="OrthoDB" id="10254663at2759"/>
<reference evidence="7 8" key="1">
    <citation type="submission" date="2020-08" db="EMBL/GenBank/DDBJ databases">
        <title>Aphidius gifuensis genome sequencing and assembly.</title>
        <authorList>
            <person name="Du Z."/>
        </authorList>
    </citation>
    <scope>NUCLEOTIDE SEQUENCE [LARGE SCALE GENOMIC DNA]</scope>
    <source>
        <strain evidence="7">YNYX2018</strain>
        <tissue evidence="7">Adults</tissue>
    </source>
</reference>
<evidence type="ECO:0000313" key="7">
    <source>
        <dbReference type="EMBL" id="KAF7998336.1"/>
    </source>
</evidence>